<dbReference type="InterPro" id="IPR000792">
    <property type="entry name" value="Tscrpt_reg_LuxR_C"/>
</dbReference>
<comment type="caution">
    <text evidence="5">The sequence shown here is derived from an EMBL/GenBank/DDBJ whole genome shotgun (WGS) entry which is preliminary data.</text>
</comment>
<dbReference type="Gene3D" id="1.10.10.10">
    <property type="entry name" value="Winged helix-like DNA-binding domain superfamily/Winged helix DNA-binding domain"/>
    <property type="match status" value="1"/>
</dbReference>
<dbReference type="SUPFAM" id="SSF46894">
    <property type="entry name" value="C-terminal effector domain of the bipartite response regulators"/>
    <property type="match status" value="1"/>
</dbReference>
<reference evidence="6" key="1">
    <citation type="journal article" date="2019" name="Int. J. Syst. Evol. Microbiol.">
        <title>The Global Catalogue of Microorganisms (GCM) 10K type strain sequencing project: providing services to taxonomists for standard genome sequencing and annotation.</title>
        <authorList>
            <consortium name="The Broad Institute Genomics Platform"/>
            <consortium name="The Broad Institute Genome Sequencing Center for Infectious Disease"/>
            <person name="Wu L."/>
            <person name="Ma J."/>
        </authorList>
    </citation>
    <scope>NUCLEOTIDE SEQUENCE [LARGE SCALE GENOMIC DNA]</scope>
    <source>
        <strain evidence="6">CCUG 63246</strain>
    </source>
</reference>
<dbReference type="PROSITE" id="PS50043">
    <property type="entry name" value="HTH_LUXR_2"/>
    <property type="match status" value="1"/>
</dbReference>
<dbReference type="SUPFAM" id="SSF55785">
    <property type="entry name" value="PYP-like sensor domain (PAS domain)"/>
    <property type="match status" value="1"/>
</dbReference>
<dbReference type="Gene3D" id="3.30.450.20">
    <property type="entry name" value="PAS domain"/>
    <property type="match status" value="1"/>
</dbReference>
<gene>
    <name evidence="5" type="ORF">ACFQ2E_15535</name>
</gene>
<evidence type="ECO:0000313" key="5">
    <source>
        <dbReference type="EMBL" id="MFD1163842.1"/>
    </source>
</evidence>
<dbReference type="InterPro" id="IPR036388">
    <property type="entry name" value="WH-like_DNA-bd_sf"/>
</dbReference>
<evidence type="ECO:0000256" key="1">
    <source>
        <dbReference type="ARBA" id="ARBA00023015"/>
    </source>
</evidence>
<dbReference type="InterPro" id="IPR035965">
    <property type="entry name" value="PAS-like_dom_sf"/>
</dbReference>
<dbReference type="InterPro" id="IPR016032">
    <property type="entry name" value="Sig_transdc_resp-reg_C-effctor"/>
</dbReference>
<dbReference type="PRINTS" id="PR00038">
    <property type="entry name" value="HTHLUXR"/>
</dbReference>
<keyword evidence="6" id="KW-1185">Reference proteome</keyword>
<evidence type="ECO:0000259" key="4">
    <source>
        <dbReference type="PROSITE" id="PS50043"/>
    </source>
</evidence>
<feature type="domain" description="HTH luxR-type" evidence="4">
    <location>
        <begin position="160"/>
        <end position="225"/>
    </location>
</feature>
<organism evidence="5 6">
    <name type="scientific">Hwangdonia seohaensis</name>
    <dbReference type="NCBI Taxonomy" id="1240727"/>
    <lineage>
        <taxon>Bacteria</taxon>
        <taxon>Pseudomonadati</taxon>
        <taxon>Bacteroidota</taxon>
        <taxon>Flavobacteriia</taxon>
        <taxon>Flavobacteriales</taxon>
        <taxon>Flavobacteriaceae</taxon>
        <taxon>Hwangdonia</taxon>
    </lineage>
</organism>
<dbReference type="Pfam" id="PF00196">
    <property type="entry name" value="GerE"/>
    <property type="match status" value="1"/>
</dbReference>
<protein>
    <submittedName>
        <fullName evidence="5">LuxR C-terminal-related transcriptional regulator</fullName>
    </submittedName>
</protein>
<sequence length="228" mass="26679">MSPKGNHTALNRFSNKSDQCKISDLTKACDCLDNLQIAIYQLNIEKFIYSNLALKRILGNHATEIINKSWDYWFDMVSDDEVLSVKNKVNNFFSMPYINAPYVLKYHIINENGKRILLRHELLLHYLEGNVLAINYFFDITEKEKIEDYFKLANNTAKDTYEKKNLISPREEEVLKLVADGFSSKQIADKLFISNHTAITHRKNLIEKFKVKNTAQLIKRVSRNIELW</sequence>
<keyword evidence="1" id="KW-0805">Transcription regulation</keyword>
<evidence type="ECO:0000256" key="3">
    <source>
        <dbReference type="ARBA" id="ARBA00023163"/>
    </source>
</evidence>
<dbReference type="Proteomes" id="UP001597163">
    <property type="component" value="Unassembled WGS sequence"/>
</dbReference>
<dbReference type="PANTHER" id="PTHR44688:SF16">
    <property type="entry name" value="DNA-BINDING TRANSCRIPTIONAL ACTIVATOR DEVR_DOSR"/>
    <property type="match status" value="1"/>
</dbReference>
<dbReference type="CDD" id="cd06170">
    <property type="entry name" value="LuxR_C_like"/>
    <property type="match status" value="1"/>
</dbReference>
<dbReference type="EMBL" id="JBHTLJ010000005">
    <property type="protein sequence ID" value="MFD1163842.1"/>
    <property type="molecule type" value="Genomic_DNA"/>
</dbReference>
<dbReference type="PANTHER" id="PTHR44688">
    <property type="entry name" value="DNA-BINDING TRANSCRIPTIONAL ACTIVATOR DEVR_DOSR"/>
    <property type="match status" value="1"/>
</dbReference>
<proteinExistence type="predicted"/>
<name>A0ABW3RG02_9FLAO</name>
<keyword evidence="3" id="KW-0804">Transcription</keyword>
<keyword evidence="2" id="KW-0238">DNA-binding</keyword>
<evidence type="ECO:0000313" key="6">
    <source>
        <dbReference type="Proteomes" id="UP001597163"/>
    </source>
</evidence>
<evidence type="ECO:0000256" key="2">
    <source>
        <dbReference type="ARBA" id="ARBA00023125"/>
    </source>
</evidence>
<dbReference type="SMART" id="SM00421">
    <property type="entry name" value="HTH_LUXR"/>
    <property type="match status" value="1"/>
</dbReference>
<dbReference type="RefSeq" id="WP_311942490.1">
    <property type="nucleotide sequence ID" value="NZ_JAVSCK010000005.1"/>
</dbReference>
<accession>A0ABW3RG02</accession>